<feature type="non-terminal residue" evidence="3">
    <location>
        <position position="166"/>
    </location>
</feature>
<evidence type="ECO:0000256" key="2">
    <source>
        <dbReference type="SAM" id="MobiDB-lite"/>
    </source>
</evidence>
<keyword evidence="4" id="KW-1185">Reference proteome</keyword>
<proteinExistence type="predicted"/>
<name>A0A9P7YCI9_9HELO</name>
<dbReference type="EMBL" id="MU251633">
    <property type="protein sequence ID" value="KAG9230947.1"/>
    <property type="molecule type" value="Genomic_DNA"/>
</dbReference>
<dbReference type="AlphaFoldDB" id="A0A9P7YCI9"/>
<evidence type="ECO:0000313" key="3">
    <source>
        <dbReference type="EMBL" id="KAG9230947.1"/>
    </source>
</evidence>
<keyword evidence="1" id="KW-0175">Coiled coil</keyword>
<reference evidence="3" key="1">
    <citation type="journal article" date="2021" name="IMA Fungus">
        <title>Genomic characterization of three marine fungi, including Emericellopsis atlantica sp. nov. with signatures of a generalist lifestyle and marine biomass degradation.</title>
        <authorList>
            <person name="Hagestad O.C."/>
            <person name="Hou L."/>
            <person name="Andersen J.H."/>
            <person name="Hansen E.H."/>
            <person name="Altermark B."/>
            <person name="Li C."/>
            <person name="Kuhnert E."/>
            <person name="Cox R.J."/>
            <person name="Crous P.W."/>
            <person name="Spatafora J.W."/>
            <person name="Lail K."/>
            <person name="Amirebrahimi M."/>
            <person name="Lipzen A."/>
            <person name="Pangilinan J."/>
            <person name="Andreopoulos W."/>
            <person name="Hayes R.D."/>
            <person name="Ng V."/>
            <person name="Grigoriev I.V."/>
            <person name="Jackson S.A."/>
            <person name="Sutton T.D.S."/>
            <person name="Dobson A.D.W."/>
            <person name="Rama T."/>
        </authorList>
    </citation>
    <scope>NUCLEOTIDE SEQUENCE</scope>
    <source>
        <strain evidence="3">TRa018bII</strain>
    </source>
</reference>
<gene>
    <name evidence="3" type="ORF">BJ875DRAFT_470800</name>
</gene>
<feature type="region of interest" description="Disordered" evidence="2">
    <location>
        <begin position="68"/>
        <end position="97"/>
    </location>
</feature>
<evidence type="ECO:0000313" key="4">
    <source>
        <dbReference type="Proteomes" id="UP000824998"/>
    </source>
</evidence>
<comment type="caution">
    <text evidence="3">The sequence shown here is derived from an EMBL/GenBank/DDBJ whole genome shotgun (WGS) entry which is preliminary data.</text>
</comment>
<feature type="coiled-coil region" evidence="1">
    <location>
        <begin position="18"/>
        <end position="63"/>
    </location>
</feature>
<dbReference type="OrthoDB" id="3439480at2759"/>
<protein>
    <submittedName>
        <fullName evidence="3">Uncharacterized protein</fullName>
    </submittedName>
</protein>
<sequence>MWDTPSGSHTSFNSRLRLEQEEIARAQAREASRQAERRERRIREELEARLMEKEREESRRRRQLAFERRQNEDIMSRPAVPFAPTPPLRRTNTQVDRPTVTVVDQRDALPLMMGGLALDDRATRRQEEEEAQKRRLRERQLPKRRFSVGPGFRRSRVAYDDGLYRY</sequence>
<dbReference type="Proteomes" id="UP000824998">
    <property type="component" value="Unassembled WGS sequence"/>
</dbReference>
<evidence type="ECO:0000256" key="1">
    <source>
        <dbReference type="SAM" id="Coils"/>
    </source>
</evidence>
<feature type="region of interest" description="Disordered" evidence="2">
    <location>
        <begin position="120"/>
        <end position="139"/>
    </location>
</feature>
<organism evidence="3 4">
    <name type="scientific">Amylocarpus encephaloides</name>
    <dbReference type="NCBI Taxonomy" id="45428"/>
    <lineage>
        <taxon>Eukaryota</taxon>
        <taxon>Fungi</taxon>
        <taxon>Dikarya</taxon>
        <taxon>Ascomycota</taxon>
        <taxon>Pezizomycotina</taxon>
        <taxon>Leotiomycetes</taxon>
        <taxon>Helotiales</taxon>
        <taxon>Helotiales incertae sedis</taxon>
        <taxon>Amylocarpus</taxon>
    </lineage>
</organism>
<accession>A0A9P7YCI9</accession>